<reference evidence="1" key="1">
    <citation type="submission" date="2023-04" db="EMBL/GenBank/DDBJ databases">
        <title>Ambrosiozyma monospora NBRC 10751.</title>
        <authorList>
            <person name="Ichikawa N."/>
            <person name="Sato H."/>
            <person name="Tonouchi N."/>
        </authorList>
    </citation>
    <scope>NUCLEOTIDE SEQUENCE</scope>
    <source>
        <strain evidence="1">NBRC 10751</strain>
    </source>
</reference>
<protein>
    <submittedName>
        <fullName evidence="1">Unnamed protein product</fullName>
    </submittedName>
</protein>
<sequence length="390" mass="44522">MPPFMSSFRKLLVPVTKQTVYASLTTNHTSLRAFSNTPVTQLDLESVFAKAKTAKTNRNSMPGLNKNRNKNASPKTARQHTKSEYNNNHKHGYSKGSNQQRNNRGGNKRDNTRGHGVGKNKPREKFLTEVTGTMKDRLAFKEVIQEIMAINRDEIKVIDTRAGRDSSKIVKTGYLMKTIDLNENGIEMVSVANEVPLVKIISSEAARKNYSDFLASEVNNLFREGQKNKLVRDENSNEENGENDIKMIRVSWQITNNDLNGQKKNEIVSHYKKGETLQIVIDENDNFDRQNNPHYDTTKEMSNVKKALRGKVIDNLNALLTEELGASFETSGDVNTKVIYNLKPLQKKQLSKDEKKRLKELKKLEKQEKLKQRLEKKKAKQEAIKMMVVD</sequence>
<dbReference type="Proteomes" id="UP001165064">
    <property type="component" value="Unassembled WGS sequence"/>
</dbReference>
<evidence type="ECO:0000313" key="1">
    <source>
        <dbReference type="EMBL" id="GME76195.1"/>
    </source>
</evidence>
<name>A0ACB5SYB7_AMBMO</name>
<organism evidence="1 2">
    <name type="scientific">Ambrosiozyma monospora</name>
    <name type="common">Yeast</name>
    <name type="synonym">Endomycopsis monosporus</name>
    <dbReference type="NCBI Taxonomy" id="43982"/>
    <lineage>
        <taxon>Eukaryota</taxon>
        <taxon>Fungi</taxon>
        <taxon>Dikarya</taxon>
        <taxon>Ascomycota</taxon>
        <taxon>Saccharomycotina</taxon>
        <taxon>Pichiomycetes</taxon>
        <taxon>Pichiales</taxon>
        <taxon>Pichiaceae</taxon>
        <taxon>Ambrosiozyma</taxon>
    </lineage>
</organism>
<proteinExistence type="predicted"/>
<gene>
    <name evidence="1" type="ORF">Amon02_000248600</name>
</gene>
<keyword evidence="2" id="KW-1185">Reference proteome</keyword>
<dbReference type="EMBL" id="BSXS01001444">
    <property type="protein sequence ID" value="GME76195.1"/>
    <property type="molecule type" value="Genomic_DNA"/>
</dbReference>
<comment type="caution">
    <text evidence="1">The sequence shown here is derived from an EMBL/GenBank/DDBJ whole genome shotgun (WGS) entry which is preliminary data.</text>
</comment>
<accession>A0ACB5SYB7</accession>
<evidence type="ECO:0000313" key="2">
    <source>
        <dbReference type="Proteomes" id="UP001165064"/>
    </source>
</evidence>